<sequence>MTKSHKQGNKEAKKPKQAPKPEAVVVATSSSKPAMASLAAPAPGRKR</sequence>
<name>A0ABN1JQB1_9BURK</name>
<evidence type="ECO:0000313" key="2">
    <source>
        <dbReference type="EMBL" id="GAA0744510.1"/>
    </source>
</evidence>
<gene>
    <name evidence="2" type="ORF">GCM10009107_10090</name>
</gene>
<keyword evidence="3" id="KW-1185">Reference proteome</keyword>
<proteinExistence type="predicted"/>
<evidence type="ECO:0000313" key="3">
    <source>
        <dbReference type="Proteomes" id="UP001500279"/>
    </source>
</evidence>
<organism evidence="2 3">
    <name type="scientific">Ideonella azotifigens</name>
    <dbReference type="NCBI Taxonomy" id="513160"/>
    <lineage>
        <taxon>Bacteria</taxon>
        <taxon>Pseudomonadati</taxon>
        <taxon>Pseudomonadota</taxon>
        <taxon>Betaproteobacteria</taxon>
        <taxon>Burkholderiales</taxon>
        <taxon>Sphaerotilaceae</taxon>
        <taxon>Ideonella</taxon>
    </lineage>
</organism>
<dbReference type="EMBL" id="BAAAEW010000004">
    <property type="protein sequence ID" value="GAA0744510.1"/>
    <property type="molecule type" value="Genomic_DNA"/>
</dbReference>
<dbReference type="Proteomes" id="UP001500279">
    <property type="component" value="Unassembled WGS sequence"/>
</dbReference>
<accession>A0ABN1JQB1</accession>
<dbReference type="RefSeq" id="WP_170200971.1">
    <property type="nucleotide sequence ID" value="NZ_BAAAEW010000004.1"/>
</dbReference>
<evidence type="ECO:0000256" key="1">
    <source>
        <dbReference type="SAM" id="MobiDB-lite"/>
    </source>
</evidence>
<reference evidence="2 3" key="1">
    <citation type="journal article" date="2019" name="Int. J. Syst. Evol. Microbiol.">
        <title>The Global Catalogue of Microorganisms (GCM) 10K type strain sequencing project: providing services to taxonomists for standard genome sequencing and annotation.</title>
        <authorList>
            <consortium name="The Broad Institute Genomics Platform"/>
            <consortium name="The Broad Institute Genome Sequencing Center for Infectious Disease"/>
            <person name="Wu L."/>
            <person name="Ma J."/>
        </authorList>
    </citation>
    <scope>NUCLEOTIDE SEQUENCE [LARGE SCALE GENOMIC DNA]</scope>
    <source>
        <strain evidence="2 3">JCM 15503</strain>
    </source>
</reference>
<comment type="caution">
    <text evidence="2">The sequence shown here is derived from an EMBL/GenBank/DDBJ whole genome shotgun (WGS) entry which is preliminary data.</text>
</comment>
<protein>
    <submittedName>
        <fullName evidence="2">Uncharacterized protein</fullName>
    </submittedName>
</protein>
<feature type="region of interest" description="Disordered" evidence="1">
    <location>
        <begin position="1"/>
        <end position="47"/>
    </location>
</feature>